<feature type="compositionally biased region" description="Polar residues" evidence="1">
    <location>
        <begin position="187"/>
        <end position="209"/>
    </location>
</feature>
<sequence length="673" mass="72244">MQRCPGIGSLAGHLEAKGEGMGQRALWVVSFWGAWEPLCTGPQGAGLDPLRAEEGAQAQQGGTPGQISSLWPVTCVRLRAICQQRWARAERRRLCFQRSGVGPDMHFQPSPRWLCPWPHFDLVSLRRLVSLDLLLCKLLNRSVPQGLKVRDLSPPPHGYKPPDSPPWPVGLSKQPRGSPESNFPPMGTNSTPEASLKSTSCQSPLLTRRTQASARSVSMTAAAMEGAGVCGTWGASASPHNEAVAPPLLGATQGCEPRVTGISRAGLTSLVLWLLTPRRSNSIMAEPGGTPDHPKDHSEERCLSPGDRAHPSHSWAGLMCWVRSRQSWVFIRAGKLTLWLLFFKVSGAHGVHHAPPCKQAHPKGRTTPLKLCGPKKSHRQPYLDRRTLAQSETQLCHFPASIWLCGSFLPDNAPNSPKQLSDRPLSPLCLCTSPWNASHTPTHLSGDHIQHGTPGGVISGEIALSWAHRNPANAPGADISTTHLLPSVLSPPCKTFLPCSPQPSLGPLLRLGVGSRERGGCCRVFILYPAPTEAGAHLGPLFIHLPTLLGTSTWTVQWLLPPLEARLLVMDGLTGTRLGEGRRGGDGGDVGEVGHRVSVDPGECHLVIEQGPKRQRARRGCCFPVSKLKPSQHLCDRVSLFSGELGDTFPCVGLQAAGESLCPASGGPGTLAH</sequence>
<feature type="compositionally biased region" description="Pro residues" evidence="1">
    <location>
        <begin position="153"/>
        <end position="168"/>
    </location>
</feature>
<evidence type="ECO:0000256" key="1">
    <source>
        <dbReference type="SAM" id="MobiDB-lite"/>
    </source>
</evidence>
<feature type="region of interest" description="Disordered" evidence="1">
    <location>
        <begin position="147"/>
        <end position="209"/>
    </location>
</feature>
<protein>
    <submittedName>
        <fullName evidence="2">Uncharacterized protein</fullName>
    </submittedName>
</protein>
<dbReference type="AlphaFoldDB" id="A0A5N4DJW6"/>
<evidence type="ECO:0000313" key="3">
    <source>
        <dbReference type="Proteomes" id="UP000299084"/>
    </source>
</evidence>
<evidence type="ECO:0000313" key="2">
    <source>
        <dbReference type="EMBL" id="KAB1271483.1"/>
    </source>
</evidence>
<organism evidence="2 3">
    <name type="scientific">Camelus dromedarius</name>
    <name type="common">Dromedary</name>
    <name type="synonym">Arabian camel</name>
    <dbReference type="NCBI Taxonomy" id="9838"/>
    <lineage>
        <taxon>Eukaryota</taxon>
        <taxon>Metazoa</taxon>
        <taxon>Chordata</taxon>
        <taxon>Craniata</taxon>
        <taxon>Vertebrata</taxon>
        <taxon>Euteleostomi</taxon>
        <taxon>Mammalia</taxon>
        <taxon>Eutheria</taxon>
        <taxon>Laurasiatheria</taxon>
        <taxon>Artiodactyla</taxon>
        <taxon>Tylopoda</taxon>
        <taxon>Camelidae</taxon>
        <taxon>Camelus</taxon>
    </lineage>
</organism>
<dbReference type="EMBL" id="JWIN03000011">
    <property type="protein sequence ID" value="KAB1271483.1"/>
    <property type="molecule type" value="Genomic_DNA"/>
</dbReference>
<proteinExistence type="predicted"/>
<gene>
    <name evidence="2" type="ORF">Cadr_000009559</name>
</gene>
<keyword evidence="3" id="KW-1185">Reference proteome</keyword>
<comment type="caution">
    <text evidence="2">The sequence shown here is derived from an EMBL/GenBank/DDBJ whole genome shotgun (WGS) entry which is preliminary data.</text>
</comment>
<reference evidence="2 3" key="1">
    <citation type="journal article" date="2019" name="Mol. Ecol. Resour.">
        <title>Improving Illumina assemblies with Hi-C and long reads: an example with the North African dromedary.</title>
        <authorList>
            <person name="Elbers J.P."/>
            <person name="Rogers M.F."/>
            <person name="Perelman P.L."/>
            <person name="Proskuryakova A.A."/>
            <person name="Serdyukova N.A."/>
            <person name="Johnson W.E."/>
            <person name="Horin P."/>
            <person name="Corander J."/>
            <person name="Murphy D."/>
            <person name="Burger P.A."/>
        </authorList>
    </citation>
    <scope>NUCLEOTIDE SEQUENCE [LARGE SCALE GENOMIC DNA]</scope>
    <source>
        <strain evidence="2">Drom800</strain>
        <tissue evidence="2">Blood</tissue>
    </source>
</reference>
<accession>A0A5N4DJW6</accession>
<name>A0A5N4DJW6_CAMDR</name>
<feature type="region of interest" description="Disordered" evidence="1">
    <location>
        <begin position="284"/>
        <end position="306"/>
    </location>
</feature>
<feature type="compositionally biased region" description="Basic and acidic residues" evidence="1">
    <location>
        <begin position="292"/>
        <end position="306"/>
    </location>
</feature>
<dbReference type="Proteomes" id="UP000299084">
    <property type="component" value="Unassembled WGS sequence"/>
</dbReference>